<reference evidence="1" key="1">
    <citation type="submission" date="2023-10" db="EMBL/GenBank/DDBJ databases">
        <title>Genome assembly of Pristionchus species.</title>
        <authorList>
            <person name="Yoshida K."/>
            <person name="Sommer R.J."/>
        </authorList>
    </citation>
    <scope>NUCLEOTIDE SEQUENCE</scope>
    <source>
        <strain evidence="1">RS0144</strain>
    </source>
</reference>
<feature type="non-terminal residue" evidence="1">
    <location>
        <position position="1"/>
    </location>
</feature>
<gene>
    <name evidence="1" type="ORF">PENTCL1PPCAC_27939</name>
</gene>
<evidence type="ECO:0000313" key="2">
    <source>
        <dbReference type="Proteomes" id="UP001432027"/>
    </source>
</evidence>
<dbReference type="Proteomes" id="UP001432027">
    <property type="component" value="Unassembled WGS sequence"/>
</dbReference>
<dbReference type="AlphaFoldDB" id="A0AAV5UFI5"/>
<accession>A0AAV5UFI5</accession>
<evidence type="ECO:0000313" key="1">
    <source>
        <dbReference type="EMBL" id="GMT05765.1"/>
    </source>
</evidence>
<proteinExistence type="predicted"/>
<comment type="caution">
    <text evidence="1">The sequence shown here is derived from an EMBL/GenBank/DDBJ whole genome shotgun (WGS) entry which is preliminary data.</text>
</comment>
<organism evidence="1 2">
    <name type="scientific">Pristionchus entomophagus</name>
    <dbReference type="NCBI Taxonomy" id="358040"/>
    <lineage>
        <taxon>Eukaryota</taxon>
        <taxon>Metazoa</taxon>
        <taxon>Ecdysozoa</taxon>
        <taxon>Nematoda</taxon>
        <taxon>Chromadorea</taxon>
        <taxon>Rhabditida</taxon>
        <taxon>Rhabditina</taxon>
        <taxon>Diplogasteromorpha</taxon>
        <taxon>Diplogasteroidea</taxon>
        <taxon>Neodiplogasteridae</taxon>
        <taxon>Pristionchus</taxon>
    </lineage>
</organism>
<keyword evidence="2" id="KW-1185">Reference proteome</keyword>
<sequence length="80" mass="9171">EVGMQNSVIRRRMIQGQLVEGVEPVGSRFSGISLHLLDEGNEPIIKPAVLRATRKMRNKQRFLDALNSNIDREMLELELR</sequence>
<name>A0AAV5UFI5_9BILA</name>
<protein>
    <submittedName>
        <fullName evidence="1">Uncharacterized protein</fullName>
    </submittedName>
</protein>
<feature type="non-terminal residue" evidence="1">
    <location>
        <position position="80"/>
    </location>
</feature>
<dbReference type="EMBL" id="BTSX01000006">
    <property type="protein sequence ID" value="GMT05765.1"/>
    <property type="molecule type" value="Genomic_DNA"/>
</dbReference>